<dbReference type="PANTHER" id="PTHR16026:SF0">
    <property type="entry name" value="CARTILAGE ACIDIC PROTEIN 1"/>
    <property type="match status" value="1"/>
</dbReference>
<name>A0ABT7PK98_9BACT</name>
<evidence type="ECO:0000256" key="1">
    <source>
        <dbReference type="ARBA" id="ARBA00022729"/>
    </source>
</evidence>
<feature type="compositionally biased region" description="Low complexity" evidence="2">
    <location>
        <begin position="34"/>
        <end position="48"/>
    </location>
</feature>
<dbReference type="InterPro" id="IPR027039">
    <property type="entry name" value="Crtac1"/>
</dbReference>
<protein>
    <submittedName>
        <fullName evidence="4">FG-GAP-like repeat-containing protein</fullName>
    </submittedName>
</protein>
<accession>A0ABT7PK98</accession>
<feature type="domain" description="ASPIC/UnbV" evidence="3">
    <location>
        <begin position="937"/>
        <end position="1002"/>
    </location>
</feature>
<evidence type="ECO:0000259" key="3">
    <source>
        <dbReference type="Pfam" id="PF07593"/>
    </source>
</evidence>
<dbReference type="PANTHER" id="PTHR16026">
    <property type="entry name" value="CARTILAGE ACIDIC PROTEIN 1"/>
    <property type="match status" value="1"/>
</dbReference>
<organism evidence="4 5">
    <name type="scientific">Roseiconus lacunae</name>
    <dbReference type="NCBI Taxonomy" id="2605694"/>
    <lineage>
        <taxon>Bacteria</taxon>
        <taxon>Pseudomonadati</taxon>
        <taxon>Planctomycetota</taxon>
        <taxon>Planctomycetia</taxon>
        <taxon>Pirellulales</taxon>
        <taxon>Pirellulaceae</taxon>
        <taxon>Roseiconus</taxon>
    </lineage>
</organism>
<dbReference type="Gene3D" id="1.25.40.10">
    <property type="entry name" value="Tetratricopeptide repeat domain"/>
    <property type="match status" value="1"/>
</dbReference>
<dbReference type="PROSITE" id="PS51257">
    <property type="entry name" value="PROKAR_LIPOPROTEIN"/>
    <property type="match status" value="1"/>
</dbReference>
<evidence type="ECO:0000313" key="4">
    <source>
        <dbReference type="EMBL" id="MDM4016912.1"/>
    </source>
</evidence>
<evidence type="ECO:0000256" key="2">
    <source>
        <dbReference type="SAM" id="MobiDB-lite"/>
    </source>
</evidence>
<proteinExistence type="predicted"/>
<evidence type="ECO:0000313" key="5">
    <source>
        <dbReference type="Proteomes" id="UP001239462"/>
    </source>
</evidence>
<dbReference type="InterPro" id="IPR028994">
    <property type="entry name" value="Integrin_alpha_N"/>
</dbReference>
<comment type="caution">
    <text evidence="4">The sequence shown here is derived from an EMBL/GenBank/DDBJ whole genome shotgun (WGS) entry which is preliminary data.</text>
</comment>
<dbReference type="SUPFAM" id="SSF48452">
    <property type="entry name" value="TPR-like"/>
    <property type="match status" value="1"/>
</dbReference>
<dbReference type="EMBL" id="JASZZN010000011">
    <property type="protein sequence ID" value="MDM4016912.1"/>
    <property type="molecule type" value="Genomic_DNA"/>
</dbReference>
<dbReference type="SUPFAM" id="SSF69318">
    <property type="entry name" value="Integrin alpha N-terminal domain"/>
    <property type="match status" value="1"/>
</dbReference>
<gene>
    <name evidence="4" type="ORF">QTN89_15805</name>
</gene>
<dbReference type="RefSeq" id="WP_289164490.1">
    <property type="nucleotide sequence ID" value="NZ_JASZZN010000011.1"/>
</dbReference>
<sequence length="1015" mass="112669">MRLALRCISYFAVLLPIALGGCGRDSQDNFASSPAPNAATQANVATQTDAAPIKSAEQAFERGDLEAAEQVVRQLMLRQPDHQQARQLLVRINVRQSKFKEAAEILLTMAADEATKNELSDNDSNEIAFRMQAAELLFSTEPLEAIETLADAVKRAPDHLVARRLYAGMLNEQGFRFDANEQLRYLAARSILTLRELIALVNPMLTWVQFSEKPNIDDPQTVKQNGVLNVVAALRANGDVREARLVLERSELLTKRRHPAAVAMQGYLLVLNQDFDALRQWASEPSQSLRRYPAYWLAIGSLLEQQNDPSSVGCFYEALRREPGSMEAATALTQALTTQQKQTKADQLRDYQKSINESQALAYKMGSGGPPNPYLAREMGRVMKTLGRPVEAIAWQETVIQATAPTARQLAVLAKHKQQLLRHPNHWSLPPLETIAATVDLKLLERRLRELTRQSDPAETRVSRNPTSHPIPLRPRFVDIAKRSGITMRHFNRPERIEKEFRLFEALGSGVAALDYDLDGKVDLYLGQAGSDPPHGVSLHSNSLYRNLYDQTVVGNQSFIEVSKTAHCEDNQYTHGVTAGDWNQDGMIDLVVGNVGTNRILVNQGDGTFREIDDARLPENWNQASVTMAIGIADLTGDGLPDLCEVEYVDDPSVFNEIQYHPSGEPIKLPGPKHFRPANAKVCVHQSDGTVKRQTLGRPETDASTGLGLLITDLDGDRTNEVLVANDQNPNHLWKLNSSDQNPTWSEIAVQRGVAFGTGGKPMACMGVAAADFDGNGHVDLHITNFNGECSNLYLQQDNELFVDQAIAFGLDQATVPMVGFGTQAFDYDHNGSLDLVIANGHIEDLRQKGKPFRMPTQILARRDNHFHPIDVEGSDDYFQAEHLGRCVVTLDHNQDGRLDLAITDLVDDFVLLENQTESTGRAIMLELIGTKSERDAIGTRIELTAGRKRHVAWAQTGDGYLGKNEAVIHIGIHQADVIDKLVVDWPSGQRQVFTNIAPSRRMLVIENQSELWPR</sequence>
<dbReference type="Proteomes" id="UP001239462">
    <property type="component" value="Unassembled WGS sequence"/>
</dbReference>
<dbReference type="Gene3D" id="2.130.10.130">
    <property type="entry name" value="Integrin alpha, N-terminal"/>
    <property type="match status" value="2"/>
</dbReference>
<dbReference type="InterPro" id="IPR011990">
    <property type="entry name" value="TPR-like_helical_dom_sf"/>
</dbReference>
<keyword evidence="5" id="KW-1185">Reference proteome</keyword>
<reference evidence="4 5" key="1">
    <citation type="submission" date="2023-06" db="EMBL/GenBank/DDBJ databases">
        <title>Roseiconus lacunae JC819 isolated from Gulf of Mannar region, Tamil Nadu.</title>
        <authorList>
            <person name="Pk S."/>
            <person name="Ch S."/>
            <person name="Ch V.R."/>
        </authorList>
    </citation>
    <scope>NUCLEOTIDE SEQUENCE [LARGE SCALE GENOMIC DNA]</scope>
    <source>
        <strain evidence="4 5">JC819</strain>
    </source>
</reference>
<dbReference type="Pfam" id="PF13517">
    <property type="entry name" value="FG-GAP_3"/>
    <property type="match status" value="2"/>
</dbReference>
<feature type="region of interest" description="Disordered" evidence="2">
    <location>
        <begin position="28"/>
        <end position="48"/>
    </location>
</feature>
<dbReference type="InterPro" id="IPR013517">
    <property type="entry name" value="FG-GAP"/>
</dbReference>
<dbReference type="Pfam" id="PF07593">
    <property type="entry name" value="UnbV_ASPIC"/>
    <property type="match status" value="1"/>
</dbReference>
<keyword evidence="1" id="KW-0732">Signal</keyword>
<dbReference type="InterPro" id="IPR011519">
    <property type="entry name" value="UnbV_ASPIC"/>
</dbReference>